<evidence type="ECO:0000313" key="2">
    <source>
        <dbReference type="RefSeq" id="XP_074224456.1"/>
    </source>
</evidence>
<dbReference type="RefSeq" id="XP_074224456.1">
    <property type="nucleotide sequence ID" value="XM_074368355.1"/>
</dbReference>
<gene>
    <name evidence="2" type="primary">LOC105077222</name>
</gene>
<keyword evidence="1" id="KW-1185">Reference proteome</keyword>
<accession>A0AC58QQA0</accession>
<protein>
    <submittedName>
        <fullName evidence="2">Uncharacterized protein LOC105077222 isoform X3</fullName>
    </submittedName>
</protein>
<name>A0AC58QQA0_CAMBA</name>
<proteinExistence type="predicted"/>
<organism evidence="1 2">
    <name type="scientific">Camelus bactrianus</name>
    <name type="common">Bactrian camel</name>
    <dbReference type="NCBI Taxonomy" id="9837"/>
    <lineage>
        <taxon>Eukaryota</taxon>
        <taxon>Metazoa</taxon>
        <taxon>Chordata</taxon>
        <taxon>Craniata</taxon>
        <taxon>Vertebrata</taxon>
        <taxon>Euteleostomi</taxon>
        <taxon>Mammalia</taxon>
        <taxon>Eutheria</taxon>
        <taxon>Laurasiatheria</taxon>
        <taxon>Artiodactyla</taxon>
        <taxon>Tylopoda</taxon>
        <taxon>Camelidae</taxon>
        <taxon>Camelus</taxon>
    </lineage>
</organism>
<sequence>MKKCPSTISGETDPVELKTHLVQMTSSRFKKSFKSVQNQGLFVFNIKLLTPSGMYIDYNLRASFFKGHSEKEFSRNEDKNLDTGSIRYTKWNR</sequence>
<dbReference type="Proteomes" id="UP001732780">
    <property type="component" value="Chromosome 8"/>
</dbReference>
<evidence type="ECO:0000313" key="1">
    <source>
        <dbReference type="Proteomes" id="UP001732780"/>
    </source>
</evidence>
<reference evidence="2" key="1">
    <citation type="submission" date="2025-08" db="UniProtKB">
        <authorList>
            <consortium name="RefSeq"/>
        </authorList>
    </citation>
    <scope>IDENTIFICATION</scope>
    <source>
        <tissue evidence="2">Blood</tissue>
    </source>
</reference>